<name>A0A0F8Y0H1_9ZZZZ</name>
<accession>A0A0F8Y0H1</accession>
<protein>
    <submittedName>
        <fullName evidence="2">Uncharacterized protein</fullName>
    </submittedName>
</protein>
<proteinExistence type="predicted"/>
<reference evidence="2" key="1">
    <citation type="journal article" date="2015" name="Nature">
        <title>Complex archaea that bridge the gap between prokaryotes and eukaryotes.</title>
        <authorList>
            <person name="Spang A."/>
            <person name="Saw J.H."/>
            <person name="Jorgensen S.L."/>
            <person name="Zaremba-Niedzwiedzka K."/>
            <person name="Martijn J."/>
            <person name="Lind A.E."/>
            <person name="van Eijk R."/>
            <person name="Schleper C."/>
            <person name="Guy L."/>
            <person name="Ettema T.J."/>
        </authorList>
    </citation>
    <scope>NUCLEOTIDE SEQUENCE</scope>
</reference>
<feature type="region of interest" description="Disordered" evidence="1">
    <location>
        <begin position="102"/>
        <end position="122"/>
    </location>
</feature>
<evidence type="ECO:0000313" key="2">
    <source>
        <dbReference type="EMBL" id="KKK47729.1"/>
    </source>
</evidence>
<feature type="region of interest" description="Disordered" evidence="1">
    <location>
        <begin position="1"/>
        <end position="55"/>
    </location>
</feature>
<sequence length="200" mass="20217">NVGGGFSSRDSSSRDRYGCRGRAGGDGTANVGGGFSSTSATRARARRAKGPSASLGLDPISSAAIPGIGAADLAHSIAKAIGPAIQGAFESVLGGKGIAPAIDTSDTRVTGAEKDRGEDRRRTRSSILLADALGKITPTTANAKNVVNTSAEADKAATQVRLAAKKRRGRRASILANISEEEAQLTSIRRPGASALTFGG</sequence>
<organism evidence="2">
    <name type="scientific">marine sediment metagenome</name>
    <dbReference type="NCBI Taxonomy" id="412755"/>
    <lineage>
        <taxon>unclassified sequences</taxon>
        <taxon>metagenomes</taxon>
        <taxon>ecological metagenomes</taxon>
    </lineage>
</organism>
<dbReference type="EMBL" id="LAZR01069425">
    <property type="protein sequence ID" value="KKK47729.1"/>
    <property type="molecule type" value="Genomic_DNA"/>
</dbReference>
<dbReference type="AlphaFoldDB" id="A0A0F8Y0H1"/>
<evidence type="ECO:0000256" key="1">
    <source>
        <dbReference type="SAM" id="MobiDB-lite"/>
    </source>
</evidence>
<feature type="non-terminal residue" evidence="2">
    <location>
        <position position="1"/>
    </location>
</feature>
<comment type="caution">
    <text evidence="2">The sequence shown here is derived from an EMBL/GenBank/DDBJ whole genome shotgun (WGS) entry which is preliminary data.</text>
</comment>
<feature type="compositionally biased region" description="Basic and acidic residues" evidence="1">
    <location>
        <begin position="111"/>
        <end position="121"/>
    </location>
</feature>
<gene>
    <name evidence="2" type="ORF">LCGC14_3152250</name>
</gene>
<feature type="compositionally biased region" description="Gly residues" evidence="1">
    <location>
        <begin position="21"/>
        <end position="35"/>
    </location>
</feature>